<organism evidence="2 3">
    <name type="scientific">Burkholderia cepacia</name>
    <name type="common">Pseudomonas cepacia</name>
    <dbReference type="NCBI Taxonomy" id="292"/>
    <lineage>
        <taxon>Bacteria</taxon>
        <taxon>Pseudomonadati</taxon>
        <taxon>Pseudomonadota</taxon>
        <taxon>Betaproteobacteria</taxon>
        <taxon>Burkholderiales</taxon>
        <taxon>Burkholderiaceae</taxon>
        <taxon>Burkholderia</taxon>
        <taxon>Burkholderia cepacia complex</taxon>
    </lineage>
</organism>
<dbReference type="AlphaFoldDB" id="A0A104DLP2"/>
<evidence type="ECO:0000313" key="3">
    <source>
        <dbReference type="Proteomes" id="UP000069001"/>
    </source>
</evidence>
<protein>
    <submittedName>
        <fullName evidence="2">Killing trait family protein</fullName>
    </submittedName>
</protein>
<evidence type="ECO:0000313" key="2">
    <source>
        <dbReference type="EMBL" id="KVK81417.1"/>
    </source>
</evidence>
<sequence length="60" mass="6033">MPQLAAGQGPAFAMAMTYVAMADSLGLAMGNAVANQQRGQVVADAATVQVLALIIKNGSK</sequence>
<feature type="chain" id="PRO_5007120914" evidence="1">
    <location>
        <begin position="23"/>
        <end position="60"/>
    </location>
</feature>
<comment type="caution">
    <text evidence="2">The sequence shown here is derived from an EMBL/GenBank/DDBJ whole genome shotgun (WGS) entry which is preliminary data.</text>
</comment>
<feature type="signal peptide" evidence="1">
    <location>
        <begin position="1"/>
        <end position="22"/>
    </location>
</feature>
<dbReference type="Proteomes" id="UP000069001">
    <property type="component" value="Unassembled WGS sequence"/>
</dbReference>
<reference evidence="2 3" key="1">
    <citation type="submission" date="2015-11" db="EMBL/GenBank/DDBJ databases">
        <title>Expanding the genomic diversity of Burkholderia species for the development of highly accurate diagnostics.</title>
        <authorList>
            <person name="Sahl J."/>
            <person name="Keim P."/>
            <person name="Wagner D."/>
        </authorList>
    </citation>
    <scope>NUCLEOTIDE SEQUENCE [LARGE SCALE GENOMIC DNA]</scope>
    <source>
        <strain evidence="2 3">MSMB1302</strain>
    </source>
</reference>
<keyword evidence="1" id="KW-0732">Signal</keyword>
<dbReference type="Pfam" id="PF11747">
    <property type="entry name" value="RebB"/>
    <property type="match status" value="1"/>
</dbReference>
<gene>
    <name evidence="2" type="ORF">WS90_15575</name>
</gene>
<dbReference type="EMBL" id="LOYH01000055">
    <property type="protein sequence ID" value="KVK81417.1"/>
    <property type="molecule type" value="Genomic_DNA"/>
</dbReference>
<proteinExistence type="predicted"/>
<evidence type="ECO:0000256" key="1">
    <source>
        <dbReference type="SAM" id="SignalP"/>
    </source>
</evidence>
<name>A0A104DLP2_BURCE</name>
<dbReference type="InterPro" id="IPR021070">
    <property type="entry name" value="Killing_trait_RebB"/>
</dbReference>
<accession>A0A104DLP2</accession>